<dbReference type="InterPro" id="IPR002562">
    <property type="entry name" value="3'-5'_exonuclease_dom"/>
</dbReference>
<dbReference type="PANTHER" id="PTHR10133">
    <property type="entry name" value="DNA POLYMERASE I"/>
    <property type="match status" value="1"/>
</dbReference>
<dbReference type="InterPro" id="IPR020045">
    <property type="entry name" value="DNA_polI_H3TH"/>
</dbReference>
<feature type="domain" description="5'-3' exonuclease" evidence="15">
    <location>
        <begin position="5"/>
        <end position="261"/>
    </location>
</feature>
<dbReference type="SMART" id="SM00482">
    <property type="entry name" value="POLAc"/>
    <property type="match status" value="1"/>
</dbReference>
<dbReference type="FunFam" id="1.10.150.20:FF:000003">
    <property type="entry name" value="DNA polymerase I"/>
    <property type="match status" value="1"/>
</dbReference>
<keyword evidence="3" id="KW-0808">Transferase</keyword>
<dbReference type="CDD" id="cd06139">
    <property type="entry name" value="DNA_polA_I_Ecoli_like_exo"/>
    <property type="match status" value="1"/>
</dbReference>
<keyword evidence="5" id="KW-0235">DNA replication</keyword>
<evidence type="ECO:0000256" key="2">
    <source>
        <dbReference type="ARBA" id="ARBA00012417"/>
    </source>
</evidence>
<evidence type="ECO:0000259" key="16">
    <source>
        <dbReference type="SMART" id="SM00482"/>
    </source>
</evidence>
<evidence type="ECO:0000256" key="8">
    <source>
        <dbReference type="ARBA" id="ARBA00022801"/>
    </source>
</evidence>
<keyword evidence="12" id="KW-0234">DNA repair</keyword>
<dbReference type="GO" id="GO:0006261">
    <property type="term" value="P:DNA-templated DNA replication"/>
    <property type="evidence" value="ECO:0007669"/>
    <property type="project" value="InterPro"/>
</dbReference>
<dbReference type="AlphaFoldDB" id="B3TC83"/>
<keyword evidence="7" id="KW-0227">DNA damage</keyword>
<keyword evidence="4" id="KW-0548">Nucleotidyltransferase</keyword>
<dbReference type="SMART" id="SM00279">
    <property type="entry name" value="HhH2"/>
    <property type="match status" value="1"/>
</dbReference>
<proteinExistence type="inferred from homology"/>
<dbReference type="GO" id="GO:0003677">
    <property type="term" value="F:DNA binding"/>
    <property type="evidence" value="ECO:0007669"/>
    <property type="project" value="UniProtKB-KW"/>
</dbReference>
<keyword evidence="11" id="KW-0238">DNA-binding</keyword>
<dbReference type="Gene3D" id="3.40.50.1010">
    <property type="entry name" value="5'-nuclease"/>
    <property type="match status" value="1"/>
</dbReference>
<evidence type="ECO:0000256" key="6">
    <source>
        <dbReference type="ARBA" id="ARBA00022722"/>
    </source>
</evidence>
<dbReference type="Gene3D" id="1.20.1060.10">
    <property type="entry name" value="Taq DNA Polymerase, Chain T, domain 4"/>
    <property type="match status" value="1"/>
</dbReference>
<evidence type="ECO:0000259" key="15">
    <source>
        <dbReference type="SMART" id="SM00475"/>
    </source>
</evidence>
<evidence type="ECO:0000256" key="12">
    <source>
        <dbReference type="ARBA" id="ARBA00023204"/>
    </source>
</evidence>
<gene>
    <name evidence="17" type="ORF">ALOHA_HF4000APKG10H12ctg3g7</name>
</gene>
<dbReference type="CDD" id="cd09898">
    <property type="entry name" value="H3TH_53EXO"/>
    <property type="match status" value="1"/>
</dbReference>
<dbReference type="FunFam" id="1.10.150.20:FF:000002">
    <property type="entry name" value="DNA polymerase I"/>
    <property type="match status" value="1"/>
</dbReference>
<protein>
    <recommendedName>
        <fullName evidence="2">DNA-directed DNA polymerase</fullName>
        <ecNumber evidence="2">2.7.7.7</ecNumber>
    </recommendedName>
</protein>
<feature type="domain" description="DNA-directed DNA polymerase family A palm" evidence="16">
    <location>
        <begin position="651"/>
        <end position="854"/>
    </location>
</feature>
<evidence type="ECO:0000256" key="11">
    <source>
        <dbReference type="ARBA" id="ARBA00023125"/>
    </source>
</evidence>
<evidence type="ECO:0000256" key="3">
    <source>
        <dbReference type="ARBA" id="ARBA00022679"/>
    </source>
</evidence>
<accession>B3TC83</accession>
<dbReference type="InterPro" id="IPR054690">
    <property type="entry name" value="DNA_polI_exonuclease"/>
</dbReference>
<name>B3TC83_9ZZZZ</name>
<dbReference type="InterPro" id="IPR036279">
    <property type="entry name" value="5-3_exonuclease_C_sf"/>
</dbReference>
<evidence type="ECO:0000256" key="13">
    <source>
        <dbReference type="ARBA" id="ARBA00049244"/>
    </source>
</evidence>
<dbReference type="NCBIfam" id="TIGR00593">
    <property type="entry name" value="pola"/>
    <property type="match status" value="1"/>
</dbReference>
<dbReference type="SMART" id="SM00475">
    <property type="entry name" value="53EXOc"/>
    <property type="match status" value="1"/>
</dbReference>
<evidence type="ECO:0000256" key="10">
    <source>
        <dbReference type="ARBA" id="ARBA00022932"/>
    </source>
</evidence>
<dbReference type="GO" id="GO:0008408">
    <property type="term" value="F:3'-5' exonuclease activity"/>
    <property type="evidence" value="ECO:0007669"/>
    <property type="project" value="InterPro"/>
</dbReference>
<dbReference type="SUPFAM" id="SSF88723">
    <property type="entry name" value="PIN domain-like"/>
    <property type="match status" value="1"/>
</dbReference>
<evidence type="ECO:0000256" key="4">
    <source>
        <dbReference type="ARBA" id="ARBA00022695"/>
    </source>
</evidence>
<dbReference type="InterPro" id="IPR036397">
    <property type="entry name" value="RNaseH_sf"/>
</dbReference>
<keyword evidence="10" id="KW-0239">DNA-directed DNA polymerase</keyword>
<dbReference type="GO" id="GO:0003887">
    <property type="term" value="F:DNA-directed DNA polymerase activity"/>
    <property type="evidence" value="ECO:0007669"/>
    <property type="project" value="UniProtKB-KW"/>
</dbReference>
<keyword evidence="8" id="KW-0378">Hydrolase</keyword>
<evidence type="ECO:0000256" key="9">
    <source>
        <dbReference type="ARBA" id="ARBA00022839"/>
    </source>
</evidence>
<dbReference type="Pfam" id="PF02739">
    <property type="entry name" value="5_3_exonuc_N"/>
    <property type="match status" value="1"/>
</dbReference>
<dbReference type="InterPro" id="IPR001098">
    <property type="entry name" value="DNA-dir_DNA_pol_A_palm_dom"/>
</dbReference>
<dbReference type="NCBIfam" id="NF004397">
    <property type="entry name" value="PRK05755.1"/>
    <property type="match status" value="1"/>
</dbReference>
<dbReference type="CDD" id="cd09859">
    <property type="entry name" value="PIN_53EXO"/>
    <property type="match status" value="1"/>
</dbReference>
<dbReference type="CDD" id="cd08637">
    <property type="entry name" value="DNA_pol_A_pol_I_C"/>
    <property type="match status" value="1"/>
</dbReference>
<feature type="domain" description="3'-5' exonuclease" evidence="14">
    <location>
        <begin position="295"/>
        <end position="482"/>
    </location>
</feature>
<dbReference type="InterPro" id="IPR002298">
    <property type="entry name" value="DNA_polymerase_A"/>
</dbReference>
<comment type="similarity">
    <text evidence="1">Belongs to the DNA polymerase type-A family.</text>
</comment>
<organism evidence="17">
    <name type="scientific">uncultured marine microorganism HF4000_APKG10H12</name>
    <dbReference type="NCBI Taxonomy" id="455560"/>
    <lineage>
        <taxon>unclassified sequences</taxon>
        <taxon>environmental samples</taxon>
    </lineage>
</organism>
<dbReference type="InterPro" id="IPR020046">
    <property type="entry name" value="5-3_exonucl_a-hlix_arch_N"/>
</dbReference>
<dbReference type="EMBL" id="EU016668">
    <property type="protein sequence ID" value="ABZ10192.1"/>
    <property type="molecule type" value="Genomic_DNA"/>
</dbReference>
<dbReference type="Pfam" id="PF00476">
    <property type="entry name" value="DNA_pol_A"/>
    <property type="match status" value="1"/>
</dbReference>
<dbReference type="InterPro" id="IPR002421">
    <property type="entry name" value="5-3_exonuclease"/>
</dbReference>
<evidence type="ECO:0000256" key="5">
    <source>
        <dbReference type="ARBA" id="ARBA00022705"/>
    </source>
</evidence>
<dbReference type="EC" id="2.7.7.7" evidence="2"/>
<dbReference type="InterPro" id="IPR008918">
    <property type="entry name" value="HhH2"/>
</dbReference>
<dbReference type="InterPro" id="IPR029060">
    <property type="entry name" value="PIN-like_dom_sf"/>
</dbReference>
<evidence type="ECO:0000256" key="7">
    <source>
        <dbReference type="ARBA" id="ARBA00022763"/>
    </source>
</evidence>
<dbReference type="GO" id="GO:0006302">
    <property type="term" value="P:double-strand break repair"/>
    <property type="evidence" value="ECO:0007669"/>
    <property type="project" value="TreeGrafter"/>
</dbReference>
<sequence length="891" mass="97572">MPSTPRLFLIDGNNQMYRAYHALHGLTGPDGRSTNAVYGFITMLRKLLSDQQPDLVAAAFDLKGPTFRHELAADYKATRRPMPEDLVEQVSWVHEACAALGVPVVTHAGFEADDVIGTLATQAVAAGLEVVVVTGDKDFFQLVGDRIRVFNPRDEGAWYDDAGVLEKFGVRPDQVVDVLALMGDASDNVKGVPGIGEKGARELLADFGSLDWLLDHADELPKKKYRTALTEHADNARRSRELVRLVTDVPVPYEPERYRYRGADRTRCFTLFSELGFKSLVSEFAPTADSVDTDYRMVTDVAELEALAAALRESGRCGLHVLTVSGPPTRGGVVGLAFSTAARSASYVPLAQDGLDLTGSLDGGTVFGTLGPMLEDPQVRKIGHDLKRDMLWLAAHEIRLRGLELDTMIASYLLDATRTTPTVETVALEHAGYQALTADTVRGKGAKAPDFDRLPPDGVLAYACERADLPLQAAEPLRARLDQERLAELYRELEQPLIPVLADIETAGIQVATDALAVQSRRMDADLSELQSQIYTLAGEEFNINSPRQLSAILFEKLALPTRKKTGKTRAASTAADVLEELAQHHALPRLVIEWRAVQKLKGTYVDALPQLVRPDTGRVHTSFNQAVAATGRLSSSDPNLQNIPIRTPLGREIRRAFVARDGHVLISADYSQIELRVLAHLSADTALTQAFIRNEDIHDKTALHVFGPDSGLDAHELRRRAKIINYALLYGKTAFTLSRDIGVTPQAAQAFIDAYFEGYPAVRGFLDGVIDEARESGEVRTMFGRRRLVPELRNRNGQIRAAAERVTVNMPIQGTAADILKRAMIDLAGALPPSAPMILTVHDELLIEPPRDEADSVADLVRDRMERAADLTVPLRVDVGIGENWMAAKG</sequence>
<dbReference type="SUPFAM" id="SSF53098">
    <property type="entry name" value="Ribonuclease H-like"/>
    <property type="match status" value="1"/>
</dbReference>
<evidence type="ECO:0000256" key="1">
    <source>
        <dbReference type="ARBA" id="ARBA00007705"/>
    </source>
</evidence>
<comment type="catalytic activity">
    <reaction evidence="13">
        <text>DNA(n) + a 2'-deoxyribonucleoside 5'-triphosphate = DNA(n+1) + diphosphate</text>
        <dbReference type="Rhea" id="RHEA:22508"/>
        <dbReference type="Rhea" id="RHEA-COMP:17339"/>
        <dbReference type="Rhea" id="RHEA-COMP:17340"/>
        <dbReference type="ChEBI" id="CHEBI:33019"/>
        <dbReference type="ChEBI" id="CHEBI:61560"/>
        <dbReference type="ChEBI" id="CHEBI:173112"/>
        <dbReference type="EC" id="2.7.7.7"/>
    </reaction>
</comment>
<dbReference type="SMART" id="SM00474">
    <property type="entry name" value="35EXOc"/>
    <property type="match status" value="1"/>
</dbReference>
<keyword evidence="9" id="KW-0269">Exonuclease</keyword>
<keyword evidence="6" id="KW-0540">Nuclease</keyword>
<dbReference type="Gene3D" id="3.30.420.10">
    <property type="entry name" value="Ribonuclease H-like superfamily/Ribonuclease H"/>
    <property type="match status" value="1"/>
</dbReference>
<dbReference type="GO" id="GO:0008409">
    <property type="term" value="F:5'-3' exonuclease activity"/>
    <property type="evidence" value="ECO:0007669"/>
    <property type="project" value="InterPro"/>
</dbReference>
<dbReference type="SUPFAM" id="SSF47807">
    <property type="entry name" value="5' to 3' exonuclease, C-terminal subdomain"/>
    <property type="match status" value="1"/>
</dbReference>
<dbReference type="Gene3D" id="3.30.70.370">
    <property type="match status" value="1"/>
</dbReference>
<dbReference type="SUPFAM" id="SSF56672">
    <property type="entry name" value="DNA/RNA polymerases"/>
    <property type="match status" value="1"/>
</dbReference>
<dbReference type="FunFam" id="1.20.1060.10:FF:000001">
    <property type="entry name" value="DNA polymerase I"/>
    <property type="match status" value="1"/>
</dbReference>
<reference evidence="17" key="1">
    <citation type="journal article" date="2008" name="ISME J.">
        <title>Genomic patterns of recombination, clonal divergence and environment in marine microbial populations.</title>
        <authorList>
            <person name="Konstantinidis K.T."/>
            <person name="Delong E.F."/>
        </authorList>
    </citation>
    <scope>NUCLEOTIDE SEQUENCE</scope>
</reference>
<dbReference type="Gene3D" id="1.10.150.20">
    <property type="entry name" value="5' to 3' exonuclease, C-terminal subdomain"/>
    <property type="match status" value="2"/>
</dbReference>
<dbReference type="InterPro" id="IPR018320">
    <property type="entry name" value="DNA_polymerase_1"/>
</dbReference>
<dbReference type="Pfam" id="PF01367">
    <property type="entry name" value="5_3_exonuc"/>
    <property type="match status" value="1"/>
</dbReference>
<evidence type="ECO:0000313" key="17">
    <source>
        <dbReference type="EMBL" id="ABZ10192.1"/>
    </source>
</evidence>
<dbReference type="PRINTS" id="PR00868">
    <property type="entry name" value="DNAPOLI"/>
</dbReference>
<dbReference type="Pfam" id="PF22619">
    <property type="entry name" value="DNA_polI_exo1"/>
    <property type="match status" value="1"/>
</dbReference>
<dbReference type="InterPro" id="IPR012337">
    <property type="entry name" value="RNaseH-like_sf"/>
</dbReference>
<dbReference type="PANTHER" id="PTHR10133:SF27">
    <property type="entry name" value="DNA POLYMERASE NU"/>
    <property type="match status" value="1"/>
</dbReference>
<evidence type="ECO:0000259" key="14">
    <source>
        <dbReference type="SMART" id="SM00474"/>
    </source>
</evidence>
<dbReference type="InterPro" id="IPR043502">
    <property type="entry name" value="DNA/RNA_pol_sf"/>
</dbReference>
<dbReference type="FunFam" id="3.40.50.1010:FF:000001">
    <property type="entry name" value="DNA polymerase I"/>
    <property type="match status" value="1"/>
</dbReference>